<sequence length="74" mass="8579">MWVILLFLPALTIKFCSTDIGACSVFHLRPSISDHRNYLHRRIPDDHNFAFNLNFHGVLQLIGNVNRSEARDPF</sequence>
<feature type="signal peptide" evidence="1">
    <location>
        <begin position="1"/>
        <end position="18"/>
    </location>
</feature>
<dbReference type="HOGENOM" id="CLU_2687314_0_0_1"/>
<dbReference type="Proteomes" id="UP000054549">
    <property type="component" value="Unassembled WGS sequence"/>
</dbReference>
<dbReference type="EMBL" id="KN818230">
    <property type="protein sequence ID" value="KIL67769.1"/>
    <property type="molecule type" value="Genomic_DNA"/>
</dbReference>
<dbReference type="AlphaFoldDB" id="A0A0C2TL10"/>
<reference evidence="2 3" key="1">
    <citation type="submission" date="2014-04" db="EMBL/GenBank/DDBJ databases">
        <title>Evolutionary Origins and Diversification of the Mycorrhizal Mutualists.</title>
        <authorList>
            <consortium name="DOE Joint Genome Institute"/>
            <consortium name="Mycorrhizal Genomics Consortium"/>
            <person name="Kohler A."/>
            <person name="Kuo A."/>
            <person name="Nagy L.G."/>
            <person name="Floudas D."/>
            <person name="Copeland A."/>
            <person name="Barry K.W."/>
            <person name="Cichocki N."/>
            <person name="Veneault-Fourrey C."/>
            <person name="LaButti K."/>
            <person name="Lindquist E.A."/>
            <person name="Lipzen A."/>
            <person name="Lundell T."/>
            <person name="Morin E."/>
            <person name="Murat C."/>
            <person name="Riley R."/>
            <person name="Ohm R."/>
            <person name="Sun H."/>
            <person name="Tunlid A."/>
            <person name="Henrissat B."/>
            <person name="Grigoriev I.V."/>
            <person name="Hibbett D.S."/>
            <person name="Martin F."/>
        </authorList>
    </citation>
    <scope>NUCLEOTIDE SEQUENCE [LARGE SCALE GENOMIC DNA]</scope>
    <source>
        <strain evidence="2 3">Koide BX008</strain>
    </source>
</reference>
<protein>
    <recommendedName>
        <fullName evidence="4">Secreted protein</fullName>
    </recommendedName>
</protein>
<dbReference type="InParanoid" id="A0A0C2TL10"/>
<evidence type="ECO:0000313" key="3">
    <source>
        <dbReference type="Proteomes" id="UP000054549"/>
    </source>
</evidence>
<gene>
    <name evidence="2" type="ORF">M378DRAFT_976133</name>
</gene>
<organism evidence="2 3">
    <name type="scientific">Amanita muscaria (strain Koide BX008)</name>
    <dbReference type="NCBI Taxonomy" id="946122"/>
    <lineage>
        <taxon>Eukaryota</taxon>
        <taxon>Fungi</taxon>
        <taxon>Dikarya</taxon>
        <taxon>Basidiomycota</taxon>
        <taxon>Agaricomycotina</taxon>
        <taxon>Agaricomycetes</taxon>
        <taxon>Agaricomycetidae</taxon>
        <taxon>Agaricales</taxon>
        <taxon>Pluteineae</taxon>
        <taxon>Amanitaceae</taxon>
        <taxon>Amanita</taxon>
    </lineage>
</organism>
<keyword evidence="3" id="KW-1185">Reference proteome</keyword>
<evidence type="ECO:0008006" key="4">
    <source>
        <dbReference type="Google" id="ProtNLM"/>
    </source>
</evidence>
<feature type="chain" id="PRO_5002167999" description="Secreted protein" evidence="1">
    <location>
        <begin position="19"/>
        <end position="74"/>
    </location>
</feature>
<proteinExistence type="predicted"/>
<evidence type="ECO:0000256" key="1">
    <source>
        <dbReference type="SAM" id="SignalP"/>
    </source>
</evidence>
<keyword evidence="1" id="KW-0732">Signal</keyword>
<accession>A0A0C2TL10</accession>
<name>A0A0C2TL10_AMAMK</name>
<evidence type="ECO:0000313" key="2">
    <source>
        <dbReference type="EMBL" id="KIL67769.1"/>
    </source>
</evidence>